<sequence length="103" mass="12055">MILQCLFQFSTIMRSSLSVKRQRNIGFTVVMFNKTKNLDLIQKLFIDKIRDNNTKSQKAGGPVDAGPEYKKNMEEEISRLQRLYWGGNLTKFPDFKFEEPKCD</sequence>
<keyword evidence="7" id="KW-0406">Ion transport</keyword>
<dbReference type="GO" id="GO:0015986">
    <property type="term" value="P:proton motive force-driven ATP synthesis"/>
    <property type="evidence" value="ECO:0007669"/>
    <property type="project" value="InterPro"/>
</dbReference>
<dbReference type="GO" id="GO:0005743">
    <property type="term" value="C:mitochondrial inner membrane"/>
    <property type="evidence" value="ECO:0007669"/>
    <property type="project" value="UniProtKB-SubCell"/>
</dbReference>
<dbReference type="PANTHER" id="PTHR12441:SF10">
    <property type="entry name" value="ATP SYNTHASE-COUPLING FACTOR 6, MITOCHONDRIAL"/>
    <property type="match status" value="1"/>
</dbReference>
<dbReference type="Pfam" id="PF05511">
    <property type="entry name" value="ATP-synt_F6"/>
    <property type="match status" value="1"/>
</dbReference>
<comment type="similarity">
    <text evidence="2">Belongs to the eukaryotic ATPase subunit F6 family.</text>
</comment>
<proteinExistence type="inferred from homology"/>
<dbReference type="OMA" id="SICAYST"/>
<keyword evidence="3" id="KW-0813">Transport</keyword>
<evidence type="ECO:0000256" key="8">
    <source>
        <dbReference type="ARBA" id="ARBA00023128"/>
    </source>
</evidence>
<keyword evidence="15" id="KW-1185">Reference proteome</keyword>
<evidence type="ECO:0000313" key="15">
    <source>
        <dbReference type="Proteomes" id="UP000288216"/>
    </source>
</evidence>
<evidence type="ECO:0000313" key="14">
    <source>
        <dbReference type="EMBL" id="GCB65296.1"/>
    </source>
</evidence>
<dbReference type="EMBL" id="BFAA01002831">
    <property type="protein sequence ID" value="GCB65296.1"/>
    <property type="molecule type" value="Genomic_DNA"/>
</dbReference>
<keyword evidence="6" id="KW-0999">Mitochondrion inner membrane</keyword>
<evidence type="ECO:0000256" key="5">
    <source>
        <dbReference type="ARBA" id="ARBA00022781"/>
    </source>
</evidence>
<comment type="subunit">
    <text evidence="12">Component of the ATP synthase complex composed at least of ATP5F1A/subunit alpha, ATP5F1B/subunit beta, ATP5MC1/subunit c (homooctomer), MT-ATP6/subunit a, MT-ATP8/subunit 8, ATP5ME/subunit e, ATP5MF/subunit f, ATP5MG/subunit g, ATP5MK/subunit k, ATP5MJ/subunit j, ATP5F1C/subunit gamma, ATP5F1D/subunit delta, ATP5F1E/subunit epsilon, ATP5PF/subunit F6, ATP5PB/subunit b, ATP5PD/subunit d, ATP5PO/subunit OSCP. ATP synthase complex consists of a soluble F(1) head domain (subunits alpha(3) and beta(3)) - the catalytic core - and a membrane F(0) domain - the membrane proton channel (subunits c, a, 8, e, f, g, k and j). These two domains are linked by a central stalk (subunits gamma, delta, and epsilon) rotating inside the F1 region and a stationary peripheral stalk (subunits F6, b, d, and OSCP).</text>
</comment>
<organism evidence="14 15">
    <name type="scientific">Scyliorhinus torazame</name>
    <name type="common">Cloudy catshark</name>
    <name type="synonym">Catulus torazame</name>
    <dbReference type="NCBI Taxonomy" id="75743"/>
    <lineage>
        <taxon>Eukaryota</taxon>
        <taxon>Metazoa</taxon>
        <taxon>Chordata</taxon>
        <taxon>Craniata</taxon>
        <taxon>Vertebrata</taxon>
        <taxon>Chondrichthyes</taxon>
        <taxon>Elasmobranchii</taxon>
        <taxon>Galeomorphii</taxon>
        <taxon>Galeoidea</taxon>
        <taxon>Carcharhiniformes</taxon>
        <taxon>Scyliorhinidae</taxon>
        <taxon>Scyliorhinus</taxon>
    </lineage>
</organism>
<evidence type="ECO:0000256" key="13">
    <source>
        <dbReference type="ARBA" id="ARBA00073749"/>
    </source>
</evidence>
<evidence type="ECO:0000256" key="2">
    <source>
        <dbReference type="ARBA" id="ARBA00007346"/>
    </source>
</evidence>
<comment type="function">
    <text evidence="11">Subunit F6, of the mitochondrial membrane ATP synthase complex (F(1)F(0) ATP synthase or Complex V) that produces ATP from ADP in the presence of a proton gradient across the membrane which is generated by electron transport complexes of the respiratory chain. ATP synthase complex consist of a soluble F(1) head domain - the catalytic core - and a membrane F(1) domain - the membrane proton channel. These two domains are linked by a central stalk rotating inside the F(1) region and a stationary peripheral stalk. During catalysis, ATP synthesis in the catalytic domain of F(1) is coupled via a rotary mechanism of the central stalk subunits to proton translocation. In vivo, can only synthesize ATP although its ATP hydrolase activity can be activated artificially in vitro. Part of the complex F(0) domain. Part of the complex F(0) domain and the peripheric stalk, which acts as a stator to hold the catalytic alpha(3)beta(3) subcomplex and subunit a/ATP6 static relative to the rotary elements.</text>
</comment>
<evidence type="ECO:0000256" key="12">
    <source>
        <dbReference type="ARBA" id="ARBA00064647"/>
    </source>
</evidence>
<name>A0A401NWN9_SCYTO</name>
<gene>
    <name evidence="14" type="ORF">scyTo_0007684</name>
</gene>
<dbReference type="OrthoDB" id="8902296at2759"/>
<dbReference type="FunFam" id="1.10.246.110:FF:000001">
    <property type="entry name" value="ATP synthase-coupling factor 6, mitochondrial"/>
    <property type="match status" value="1"/>
</dbReference>
<dbReference type="SUPFAM" id="SSF111357">
    <property type="entry name" value="Mitochondrial ATP synthase coupling factor 6"/>
    <property type="match status" value="1"/>
</dbReference>
<comment type="subcellular location">
    <subcellularLocation>
        <location evidence="1">Mitochondrion inner membrane</location>
    </subcellularLocation>
</comment>
<evidence type="ECO:0000256" key="11">
    <source>
        <dbReference type="ARBA" id="ARBA00059339"/>
    </source>
</evidence>
<keyword evidence="4" id="KW-0138">CF(0)</keyword>
<dbReference type="Gene3D" id="1.10.246.110">
    <property type="entry name" value="Mitochondrial ATP synthase-coupling factor 6"/>
    <property type="match status" value="1"/>
</dbReference>
<dbReference type="GO" id="GO:0015078">
    <property type="term" value="F:proton transmembrane transporter activity"/>
    <property type="evidence" value="ECO:0007669"/>
    <property type="project" value="InterPro"/>
</dbReference>
<evidence type="ECO:0000256" key="4">
    <source>
        <dbReference type="ARBA" id="ARBA00022547"/>
    </source>
</evidence>
<evidence type="ECO:0000256" key="3">
    <source>
        <dbReference type="ARBA" id="ARBA00022448"/>
    </source>
</evidence>
<dbReference type="InterPro" id="IPR008387">
    <property type="entry name" value="ATP_synth_f6_mt"/>
</dbReference>
<keyword evidence="5" id="KW-0375">Hydrogen ion transport</keyword>
<accession>A0A401NWN9</accession>
<keyword evidence="8" id="KW-0496">Mitochondrion</keyword>
<protein>
    <recommendedName>
        <fullName evidence="13">ATP synthase peripheral stalk subunit F6, mitochondrial</fullName>
    </recommendedName>
    <alternativeName>
        <fullName evidence="10">ATP synthase peripheral stalk subunit F6</fullName>
    </alternativeName>
</protein>
<dbReference type="PIRSF" id="PIRSF002455">
    <property type="entry name" value="ATP_synthase_coupling_factor_6"/>
    <property type="match status" value="1"/>
</dbReference>
<dbReference type="GO" id="GO:0045259">
    <property type="term" value="C:proton-transporting ATP synthase complex"/>
    <property type="evidence" value="ECO:0007669"/>
    <property type="project" value="UniProtKB-KW"/>
</dbReference>
<keyword evidence="9" id="KW-0472">Membrane</keyword>
<comment type="caution">
    <text evidence="14">The sequence shown here is derived from an EMBL/GenBank/DDBJ whole genome shotgun (WGS) entry which is preliminary data.</text>
</comment>
<evidence type="ECO:0000256" key="10">
    <source>
        <dbReference type="ARBA" id="ARBA00029863"/>
    </source>
</evidence>
<evidence type="ECO:0000256" key="7">
    <source>
        <dbReference type="ARBA" id="ARBA00023065"/>
    </source>
</evidence>
<evidence type="ECO:0000256" key="9">
    <source>
        <dbReference type="ARBA" id="ARBA00023136"/>
    </source>
</evidence>
<dbReference type="STRING" id="75743.A0A401NWN9"/>
<dbReference type="InterPro" id="IPR036204">
    <property type="entry name" value="ATP_synth_f6_sf_mt"/>
</dbReference>
<evidence type="ECO:0000256" key="6">
    <source>
        <dbReference type="ARBA" id="ARBA00022792"/>
    </source>
</evidence>
<reference evidence="14 15" key="1">
    <citation type="journal article" date="2018" name="Nat. Ecol. Evol.">
        <title>Shark genomes provide insights into elasmobranch evolution and the origin of vertebrates.</title>
        <authorList>
            <person name="Hara Y"/>
            <person name="Yamaguchi K"/>
            <person name="Onimaru K"/>
            <person name="Kadota M"/>
            <person name="Koyanagi M"/>
            <person name="Keeley SD"/>
            <person name="Tatsumi K"/>
            <person name="Tanaka K"/>
            <person name="Motone F"/>
            <person name="Kageyama Y"/>
            <person name="Nozu R"/>
            <person name="Adachi N"/>
            <person name="Nishimura O"/>
            <person name="Nakagawa R"/>
            <person name="Tanegashima C"/>
            <person name="Kiyatake I"/>
            <person name="Matsumoto R"/>
            <person name="Murakumo K"/>
            <person name="Nishida K"/>
            <person name="Terakita A"/>
            <person name="Kuratani S"/>
            <person name="Sato K"/>
            <person name="Hyodo S Kuraku.S."/>
        </authorList>
    </citation>
    <scope>NUCLEOTIDE SEQUENCE [LARGE SCALE GENOMIC DNA]</scope>
</reference>
<dbReference type="PANTHER" id="PTHR12441">
    <property type="entry name" value="ATP SYNTHASE COUPLING FACTOR 6, MITOCHONDRIAL"/>
    <property type="match status" value="1"/>
</dbReference>
<evidence type="ECO:0000256" key="1">
    <source>
        <dbReference type="ARBA" id="ARBA00004273"/>
    </source>
</evidence>
<dbReference type="Proteomes" id="UP000288216">
    <property type="component" value="Unassembled WGS sequence"/>
</dbReference>
<dbReference type="AlphaFoldDB" id="A0A401NWN9"/>